<dbReference type="Proteomes" id="UP000235786">
    <property type="component" value="Unassembled WGS sequence"/>
</dbReference>
<evidence type="ECO:0000313" key="2">
    <source>
        <dbReference type="EMBL" id="PMD28926.1"/>
    </source>
</evidence>
<dbReference type="GO" id="GO:0032259">
    <property type="term" value="P:methylation"/>
    <property type="evidence" value="ECO:0007669"/>
    <property type="project" value="UniProtKB-KW"/>
</dbReference>
<sequence length="374" mass="42043">MAQATEPSTHGAEGSGVGVVVVPTPLIGGDEADVAPLPAPNPSAQLQIDPNDAPDLSDADSAMGEDASTASTSIMSSIRHYKYENGRRYHAFREGEYLLPNDEKEQDRLDLHHHVFRLTLRGAITLAPFTPTPQRVLDLGTGTGIWAIDFADEHPTSTVVGNDLSPIQPTWVPPNCKFVVDDIENEWVYSPHEAFDYIHGRGLGGSVKDWPRLYRNIYNHMNPEGWLEIQEYEAWVRSDDDPELLNAPAIAQWNELIDEASIKFGKRINIAEGVEQGMKDAGFEDVRDDIYKVPIGTWPLDKRLKELGLYQLEQMCDCVEPFTLALLTRVLGWGYDETQVLMANVRRDFRNKRNHLYISFHFVYGRKPASIISE</sequence>
<accession>A0A2J6QRN1</accession>
<dbReference type="CDD" id="cd02440">
    <property type="entry name" value="AdoMet_MTases"/>
    <property type="match status" value="1"/>
</dbReference>
<dbReference type="STRING" id="1149755.A0A2J6QRN1"/>
<dbReference type="InterPro" id="IPR029063">
    <property type="entry name" value="SAM-dependent_MTases_sf"/>
</dbReference>
<dbReference type="SUPFAM" id="SSF53335">
    <property type="entry name" value="S-adenosyl-L-methionine-dependent methyltransferases"/>
    <property type="match status" value="1"/>
</dbReference>
<dbReference type="OrthoDB" id="2013972at2759"/>
<gene>
    <name evidence="2" type="ORF">L207DRAFT_521324</name>
</gene>
<dbReference type="EMBL" id="KZ613981">
    <property type="protein sequence ID" value="PMD28926.1"/>
    <property type="molecule type" value="Genomic_DNA"/>
</dbReference>
<dbReference type="Gene3D" id="3.40.50.150">
    <property type="entry name" value="Vaccinia Virus protein VP39"/>
    <property type="match status" value="1"/>
</dbReference>
<feature type="region of interest" description="Disordered" evidence="1">
    <location>
        <begin position="1"/>
        <end position="71"/>
    </location>
</feature>
<dbReference type="PANTHER" id="PTHR43591">
    <property type="entry name" value="METHYLTRANSFERASE"/>
    <property type="match status" value="1"/>
</dbReference>
<keyword evidence="3" id="KW-1185">Reference proteome</keyword>
<dbReference type="PANTHER" id="PTHR43591:SF10">
    <property type="entry name" value="ABC TRANSMEMBRANE TYPE-1 DOMAIN-CONTAINING PROTEIN-RELATED"/>
    <property type="match status" value="1"/>
</dbReference>
<keyword evidence="2" id="KW-0808">Transferase</keyword>
<evidence type="ECO:0000313" key="3">
    <source>
        <dbReference type="Proteomes" id="UP000235786"/>
    </source>
</evidence>
<proteinExistence type="predicted"/>
<name>A0A2J6QRN1_HYAVF</name>
<keyword evidence="2" id="KW-0489">Methyltransferase</keyword>
<evidence type="ECO:0000256" key="1">
    <source>
        <dbReference type="SAM" id="MobiDB-lite"/>
    </source>
</evidence>
<reference evidence="2 3" key="1">
    <citation type="submission" date="2016-04" db="EMBL/GenBank/DDBJ databases">
        <title>A degradative enzymes factory behind the ericoid mycorrhizal symbiosis.</title>
        <authorList>
            <consortium name="DOE Joint Genome Institute"/>
            <person name="Martino E."/>
            <person name="Morin E."/>
            <person name="Grelet G."/>
            <person name="Kuo A."/>
            <person name="Kohler A."/>
            <person name="Daghino S."/>
            <person name="Barry K."/>
            <person name="Choi C."/>
            <person name="Cichocki N."/>
            <person name="Clum A."/>
            <person name="Copeland A."/>
            <person name="Hainaut M."/>
            <person name="Haridas S."/>
            <person name="Labutti K."/>
            <person name="Lindquist E."/>
            <person name="Lipzen A."/>
            <person name="Khouja H.-R."/>
            <person name="Murat C."/>
            <person name="Ohm R."/>
            <person name="Olson A."/>
            <person name="Spatafora J."/>
            <person name="Veneault-Fourrey C."/>
            <person name="Henrissat B."/>
            <person name="Grigoriev I."/>
            <person name="Martin F."/>
            <person name="Perotto S."/>
        </authorList>
    </citation>
    <scope>NUCLEOTIDE SEQUENCE [LARGE SCALE GENOMIC DNA]</scope>
    <source>
        <strain evidence="2 3">F</strain>
    </source>
</reference>
<dbReference type="AlphaFoldDB" id="A0A2J6QRN1"/>
<organism evidence="2 3">
    <name type="scientific">Hyaloscypha variabilis (strain UAMH 11265 / GT02V1 / F)</name>
    <name type="common">Meliniomyces variabilis</name>
    <dbReference type="NCBI Taxonomy" id="1149755"/>
    <lineage>
        <taxon>Eukaryota</taxon>
        <taxon>Fungi</taxon>
        <taxon>Dikarya</taxon>
        <taxon>Ascomycota</taxon>
        <taxon>Pezizomycotina</taxon>
        <taxon>Leotiomycetes</taxon>
        <taxon>Helotiales</taxon>
        <taxon>Hyaloscyphaceae</taxon>
        <taxon>Hyaloscypha</taxon>
        <taxon>Hyaloscypha variabilis</taxon>
    </lineage>
</organism>
<dbReference type="GO" id="GO:0008168">
    <property type="term" value="F:methyltransferase activity"/>
    <property type="evidence" value="ECO:0007669"/>
    <property type="project" value="UniProtKB-KW"/>
</dbReference>
<protein>
    <submittedName>
        <fullName evidence="2">Methyltransferase</fullName>
    </submittedName>
</protein>
<dbReference type="Pfam" id="PF13489">
    <property type="entry name" value="Methyltransf_23"/>
    <property type="match status" value="1"/>
</dbReference>